<accession>A0A371J7E7</accession>
<dbReference type="GO" id="GO:0005886">
    <property type="term" value="C:plasma membrane"/>
    <property type="evidence" value="ECO:0007669"/>
    <property type="project" value="UniProtKB-SubCell"/>
</dbReference>
<proteinExistence type="inferred from homology"/>
<comment type="subcellular location">
    <subcellularLocation>
        <location evidence="1">Cell membrane</location>
        <topology evidence="1">Multi-pass membrane protein</topology>
    </subcellularLocation>
</comment>
<dbReference type="InterPro" id="IPR048279">
    <property type="entry name" value="MdtK-like"/>
</dbReference>
<feature type="transmembrane region" description="Helical" evidence="10">
    <location>
        <begin position="266"/>
        <end position="286"/>
    </location>
</feature>
<evidence type="ECO:0000256" key="7">
    <source>
        <dbReference type="ARBA" id="ARBA00022989"/>
    </source>
</evidence>
<keyword evidence="12" id="KW-1185">Reference proteome</keyword>
<sequence length="456" mass="50323">MITYQSQQEERYMRLTTAPLIPLLIKMAIPTMIGMMVSTVYSMSDTYFVGRLNRTDWTAAIGVVFSFLSIIQAVGFWFGYGSGNYIARQLGKQNKEEAEQMAVTGFVFSLVAGIIIMIFSFIFIKPLALLLGAGVTEEMLSASLSYLKIIIFSIPFMLGTNVLYNQLRLQGNAKDGMIGLLIGMILNMILDPIFILIMNWNVAGAAMATCIGQIAGFVILLYLVGKHGNVPIRFFRSRIRFNYLFEILAGGAPNFCRQGISSCSNILLNQAAGLYGSGAVAAIAITSRILTMGYALVIGFGQGFQPICAMNYGAKNYKRVKKAFLYEWIIATAFLIVTSAVIYYVAEPITGLFTNKQEILEISESILRAQCLVWPFMGFYVLIGMLLQNIGRFLEATLVTISENGIFFIPAILILPRIWGLSGIIWAKPAAGIGALLFSAMLGIKTWKKYLTSRES</sequence>
<comment type="caution">
    <text evidence="11">The sequence shown here is derived from an EMBL/GenBank/DDBJ whole genome shotgun (WGS) entry which is preliminary data.</text>
</comment>
<keyword evidence="6 10" id="KW-0812">Transmembrane</keyword>
<dbReference type="InterPro" id="IPR002528">
    <property type="entry name" value="MATE_fam"/>
</dbReference>
<evidence type="ECO:0000256" key="1">
    <source>
        <dbReference type="ARBA" id="ARBA00004651"/>
    </source>
</evidence>
<feature type="transmembrane region" description="Helical" evidence="10">
    <location>
        <begin position="57"/>
        <end position="80"/>
    </location>
</feature>
<reference evidence="11 12" key="1">
    <citation type="journal article" date="2017" name="Genome Announc.">
        <title>Draft Genome Sequence of a Sporulating and Motile Strain of Lachnotalea glycerini Isolated from Water in Quebec City, Canada.</title>
        <authorList>
            <person name="Maheux A.F."/>
            <person name="Boudreau D.K."/>
            <person name="Berube E."/>
            <person name="Boissinot M."/>
            <person name="Raymond F."/>
            <person name="Brodeur S."/>
            <person name="Corbeil J."/>
            <person name="Isabel S."/>
            <person name="Omar R.F."/>
            <person name="Bergeron M.G."/>
        </authorList>
    </citation>
    <scope>NUCLEOTIDE SEQUENCE [LARGE SCALE GENOMIC DNA]</scope>
    <source>
        <strain evidence="11 12">CCRI-19302</strain>
    </source>
</reference>
<name>A0A371J7E7_9FIRM</name>
<dbReference type="EMBL" id="NOKA02000081">
    <property type="protein sequence ID" value="RDY28633.1"/>
    <property type="molecule type" value="Genomic_DNA"/>
</dbReference>
<dbReference type="AlphaFoldDB" id="A0A371J7E7"/>
<feature type="transmembrane region" description="Helical" evidence="10">
    <location>
        <begin position="292"/>
        <end position="312"/>
    </location>
</feature>
<evidence type="ECO:0000256" key="3">
    <source>
        <dbReference type="ARBA" id="ARBA00022106"/>
    </source>
</evidence>
<keyword evidence="5" id="KW-1003">Cell membrane</keyword>
<keyword evidence="8 10" id="KW-0472">Membrane</keyword>
<feature type="transmembrane region" description="Helical" evidence="10">
    <location>
        <begin position="144"/>
        <end position="164"/>
    </location>
</feature>
<evidence type="ECO:0000256" key="5">
    <source>
        <dbReference type="ARBA" id="ARBA00022475"/>
    </source>
</evidence>
<evidence type="ECO:0000256" key="2">
    <source>
        <dbReference type="ARBA" id="ARBA00008417"/>
    </source>
</evidence>
<evidence type="ECO:0000313" key="12">
    <source>
        <dbReference type="Proteomes" id="UP000216411"/>
    </source>
</evidence>
<feature type="transmembrane region" description="Helical" evidence="10">
    <location>
        <begin position="176"/>
        <end position="197"/>
    </location>
</feature>
<feature type="transmembrane region" description="Helical" evidence="10">
    <location>
        <begin position="399"/>
        <end position="419"/>
    </location>
</feature>
<dbReference type="PIRSF" id="PIRSF006603">
    <property type="entry name" value="DinF"/>
    <property type="match status" value="1"/>
</dbReference>
<dbReference type="PANTHER" id="PTHR43823:SF3">
    <property type="entry name" value="MULTIDRUG EXPORT PROTEIN MEPA"/>
    <property type="match status" value="1"/>
</dbReference>
<keyword evidence="9" id="KW-0046">Antibiotic resistance</keyword>
<gene>
    <name evidence="11" type="ORF">CG710_019405</name>
</gene>
<evidence type="ECO:0000256" key="8">
    <source>
        <dbReference type="ARBA" id="ARBA00023136"/>
    </source>
</evidence>
<dbReference type="Proteomes" id="UP000216411">
    <property type="component" value="Unassembled WGS sequence"/>
</dbReference>
<dbReference type="Pfam" id="PF01554">
    <property type="entry name" value="MatE"/>
    <property type="match status" value="2"/>
</dbReference>
<dbReference type="InterPro" id="IPR051327">
    <property type="entry name" value="MATE_MepA_subfamily"/>
</dbReference>
<keyword evidence="4" id="KW-0813">Transport</keyword>
<evidence type="ECO:0000256" key="6">
    <source>
        <dbReference type="ARBA" id="ARBA00022692"/>
    </source>
</evidence>
<feature type="transmembrane region" description="Helical" evidence="10">
    <location>
        <begin position="425"/>
        <end position="444"/>
    </location>
</feature>
<dbReference type="PANTHER" id="PTHR43823">
    <property type="entry name" value="SPORULATION PROTEIN YKVU"/>
    <property type="match status" value="1"/>
</dbReference>
<dbReference type="OrthoDB" id="9811110at2"/>
<dbReference type="CDD" id="cd13143">
    <property type="entry name" value="MATE_MepA_like"/>
    <property type="match status" value="1"/>
</dbReference>
<feature type="transmembrane region" description="Helical" evidence="10">
    <location>
        <begin position="101"/>
        <end position="124"/>
    </location>
</feature>
<evidence type="ECO:0000256" key="9">
    <source>
        <dbReference type="ARBA" id="ARBA00023251"/>
    </source>
</evidence>
<comment type="similarity">
    <text evidence="2">Belongs to the multi antimicrobial extrusion (MATE) (TC 2.A.66.1) family. MepA subfamily.</text>
</comment>
<dbReference type="GO" id="GO:0042910">
    <property type="term" value="F:xenobiotic transmembrane transporter activity"/>
    <property type="evidence" value="ECO:0007669"/>
    <property type="project" value="InterPro"/>
</dbReference>
<feature type="transmembrane region" description="Helical" evidence="10">
    <location>
        <begin position="203"/>
        <end position="224"/>
    </location>
</feature>
<keyword evidence="7 10" id="KW-1133">Transmembrane helix</keyword>
<dbReference type="GO" id="GO:0046677">
    <property type="term" value="P:response to antibiotic"/>
    <property type="evidence" value="ECO:0007669"/>
    <property type="project" value="UniProtKB-KW"/>
</dbReference>
<organism evidence="11 12">
    <name type="scientific">Lachnotalea glycerini</name>
    <dbReference type="NCBI Taxonomy" id="1763509"/>
    <lineage>
        <taxon>Bacteria</taxon>
        <taxon>Bacillati</taxon>
        <taxon>Bacillota</taxon>
        <taxon>Clostridia</taxon>
        <taxon>Lachnospirales</taxon>
        <taxon>Lachnospiraceae</taxon>
        <taxon>Lachnotalea</taxon>
    </lineage>
</organism>
<evidence type="ECO:0000256" key="4">
    <source>
        <dbReference type="ARBA" id="ARBA00022448"/>
    </source>
</evidence>
<feature type="transmembrane region" description="Helical" evidence="10">
    <location>
        <begin position="324"/>
        <end position="346"/>
    </location>
</feature>
<evidence type="ECO:0000313" key="11">
    <source>
        <dbReference type="EMBL" id="RDY28633.1"/>
    </source>
</evidence>
<dbReference type="NCBIfam" id="TIGR00797">
    <property type="entry name" value="matE"/>
    <property type="match status" value="1"/>
</dbReference>
<dbReference type="RefSeq" id="WP_094377985.1">
    <property type="nucleotide sequence ID" value="NZ_NOKA02000081.1"/>
</dbReference>
<protein>
    <recommendedName>
        <fullName evidence="3">Multidrug export protein MepA</fullName>
    </recommendedName>
</protein>
<dbReference type="InterPro" id="IPR045070">
    <property type="entry name" value="MATE_MepA-like"/>
</dbReference>
<feature type="transmembrane region" description="Helical" evidence="10">
    <location>
        <begin position="366"/>
        <end position="387"/>
    </location>
</feature>
<feature type="transmembrane region" description="Helical" evidence="10">
    <location>
        <begin position="12"/>
        <end position="37"/>
    </location>
</feature>
<dbReference type="GO" id="GO:0015297">
    <property type="term" value="F:antiporter activity"/>
    <property type="evidence" value="ECO:0007669"/>
    <property type="project" value="InterPro"/>
</dbReference>
<evidence type="ECO:0000256" key="10">
    <source>
        <dbReference type="SAM" id="Phobius"/>
    </source>
</evidence>